<keyword evidence="2" id="KW-1185">Reference proteome</keyword>
<dbReference type="STRING" id="1577792.QX51_12060"/>
<evidence type="ECO:0000313" key="1">
    <source>
        <dbReference type="EMBL" id="KHS56710.1"/>
    </source>
</evidence>
<dbReference type="EMBL" id="JWHR01000109">
    <property type="protein sequence ID" value="KHS56710.1"/>
    <property type="molecule type" value="Genomic_DNA"/>
</dbReference>
<name>A0A0B3WQG1_9FIRM</name>
<dbReference type="Proteomes" id="UP000031189">
    <property type="component" value="Unassembled WGS sequence"/>
</dbReference>
<sequence length="330" mass="39242">MPAPRLIIKKEILEDLINKGYNQKEMMKELNIAKGTLVKLLKENDLKIKGKPDELIGKVFGKLTIIERLENTKDRRRLYRCSCECGNITEVKAKYLNNGDTRSCGCYKKNFDAYKVKNYKNALERVGERHGRLTIIDVAMRNNKKAYDMVCRCECGTICRKKYSQILKGEIVSCGCYAKEIASIKATTVLLKSRKNKKEWYFIKDNEKVYCRSGYEVIYANYLICNNIKFEYEPITFKIDNKRRYTPDFYLKDEDRYVELKGMPYDVKDSSNQREKIEILRKDYIIDIYYWKEIHNICELSYKHYTYYKIRAERLGVRVEDFLGQMMYIK</sequence>
<comment type="caution">
    <text evidence="1">The sequence shown here is derived from an EMBL/GenBank/DDBJ whole genome shotgun (WGS) entry which is preliminary data.</text>
</comment>
<dbReference type="AlphaFoldDB" id="A0A0B3WQG1"/>
<evidence type="ECO:0000313" key="2">
    <source>
        <dbReference type="Proteomes" id="UP000031189"/>
    </source>
</evidence>
<protein>
    <submittedName>
        <fullName evidence="1">Uncharacterized protein</fullName>
    </submittedName>
</protein>
<gene>
    <name evidence="1" type="ORF">QX51_12060</name>
</gene>
<dbReference type="Gene3D" id="3.40.91.30">
    <property type="match status" value="1"/>
</dbReference>
<accession>A0A0B3WQG1</accession>
<organism evidence="1 2">
    <name type="scientific">Terrisporobacter othiniensis</name>
    <dbReference type="NCBI Taxonomy" id="1577792"/>
    <lineage>
        <taxon>Bacteria</taxon>
        <taxon>Bacillati</taxon>
        <taxon>Bacillota</taxon>
        <taxon>Clostridia</taxon>
        <taxon>Peptostreptococcales</taxon>
        <taxon>Peptostreptococcaceae</taxon>
        <taxon>Terrisporobacter</taxon>
    </lineage>
</organism>
<proteinExistence type="predicted"/>
<reference evidence="1 2" key="1">
    <citation type="submission" date="2014-12" db="EMBL/GenBank/DDBJ databases">
        <title>Draft genome sequence of Terrisporobacter sp. 08-306576, isolated from the blood culture of a bacteremia patient.</title>
        <authorList>
            <person name="Lund L.C."/>
            <person name="Sydenham T.V."/>
            <person name="Hogh S.V."/>
            <person name="Skov M.N."/>
            <person name="Kemp M."/>
            <person name="Justesen U.S."/>
        </authorList>
    </citation>
    <scope>NUCLEOTIDE SEQUENCE [LARGE SCALE GENOMIC DNA]</scope>
    <source>
        <strain evidence="1 2">08-306576</strain>
    </source>
</reference>